<dbReference type="PRINTS" id="PR00035">
    <property type="entry name" value="HTHGNTR"/>
</dbReference>
<reference evidence="5 6" key="1">
    <citation type="submission" date="2016-07" db="EMBL/GenBank/DDBJ databases">
        <title>Draft Genome Sequence of Methylobrevis pamukkalensis PK2.</title>
        <authorList>
            <person name="Vasilenko O.V."/>
            <person name="Doronina N.V."/>
            <person name="Shmareva M.N."/>
            <person name="Tarlachkov S.V."/>
            <person name="Mustakhimov I."/>
            <person name="Trotsenko Y.A."/>
        </authorList>
    </citation>
    <scope>NUCLEOTIDE SEQUENCE [LARGE SCALE GENOMIC DNA]</scope>
    <source>
        <strain evidence="5 6">PK2</strain>
    </source>
</reference>
<dbReference type="GO" id="GO:0003700">
    <property type="term" value="F:DNA-binding transcription factor activity"/>
    <property type="evidence" value="ECO:0007669"/>
    <property type="project" value="InterPro"/>
</dbReference>
<dbReference type="PATRIC" id="fig|1439726.3.peg.4147"/>
<dbReference type="RefSeq" id="WP_083255873.1">
    <property type="nucleotide sequence ID" value="NZ_MCRJ01000135.1"/>
</dbReference>
<dbReference type="AlphaFoldDB" id="A0A1E3GZL7"/>
<dbReference type="InterPro" id="IPR036388">
    <property type="entry name" value="WH-like_DNA-bd_sf"/>
</dbReference>
<sequence>MAIKPQVRWPIADESTPDLVLEKFAPEQTYKTRVYSALKHAITNMDIYSTNEATWLDERQLSERLGISRTPVREAIAMLEQQGFVKSMPRRGIIVLRKTKREVIEMIQAWAALEGMAARLVTLKAKDSEIAKLRPLFDEFGETHKPADYLSEYSSANIRFHQTVVQLAGSQVLAEMTENLLLHVRGIRQITIGRDDRASQSIVEHRAIIEALEKRDTELAERLSRDHTLNLADYVEQHSEGLFD</sequence>
<dbReference type="InterPro" id="IPR011711">
    <property type="entry name" value="GntR_C"/>
</dbReference>
<evidence type="ECO:0000256" key="3">
    <source>
        <dbReference type="ARBA" id="ARBA00023163"/>
    </source>
</evidence>
<evidence type="ECO:0000313" key="6">
    <source>
        <dbReference type="Proteomes" id="UP000094622"/>
    </source>
</evidence>
<dbReference type="InterPro" id="IPR008920">
    <property type="entry name" value="TF_FadR/GntR_C"/>
</dbReference>
<keyword evidence="2" id="KW-0238">DNA-binding</keyword>
<evidence type="ECO:0000256" key="2">
    <source>
        <dbReference type="ARBA" id="ARBA00023125"/>
    </source>
</evidence>
<name>A0A1E3GZL7_9HYPH</name>
<keyword evidence="1" id="KW-0805">Transcription regulation</keyword>
<accession>A0A1E3GZL7</accession>
<gene>
    <name evidence="5" type="primary">ydfH_3</name>
    <name evidence="5" type="ORF">A6302_03930</name>
</gene>
<dbReference type="Gene3D" id="1.10.10.10">
    <property type="entry name" value="Winged helix-like DNA-binding domain superfamily/Winged helix DNA-binding domain"/>
    <property type="match status" value="1"/>
</dbReference>
<dbReference type="Gene3D" id="1.20.120.530">
    <property type="entry name" value="GntR ligand-binding domain-like"/>
    <property type="match status" value="1"/>
</dbReference>
<dbReference type="GO" id="GO:0003677">
    <property type="term" value="F:DNA binding"/>
    <property type="evidence" value="ECO:0007669"/>
    <property type="project" value="UniProtKB-KW"/>
</dbReference>
<dbReference type="InterPro" id="IPR000524">
    <property type="entry name" value="Tscrpt_reg_HTH_GntR"/>
</dbReference>
<keyword evidence="3" id="KW-0804">Transcription</keyword>
<evidence type="ECO:0000313" key="5">
    <source>
        <dbReference type="EMBL" id="ODN68771.1"/>
    </source>
</evidence>
<dbReference type="SUPFAM" id="SSF46785">
    <property type="entry name" value="Winged helix' DNA-binding domain"/>
    <property type="match status" value="1"/>
</dbReference>
<dbReference type="EMBL" id="MCRJ01000135">
    <property type="protein sequence ID" value="ODN68771.1"/>
    <property type="molecule type" value="Genomic_DNA"/>
</dbReference>
<protein>
    <submittedName>
        <fullName evidence="5">Putative HTH-type transcriptional regulator YdfH</fullName>
    </submittedName>
</protein>
<dbReference type="Pfam" id="PF00392">
    <property type="entry name" value="GntR"/>
    <property type="match status" value="1"/>
</dbReference>
<proteinExistence type="predicted"/>
<dbReference type="SMART" id="SM00895">
    <property type="entry name" value="FCD"/>
    <property type="match status" value="1"/>
</dbReference>
<dbReference type="Proteomes" id="UP000094622">
    <property type="component" value="Unassembled WGS sequence"/>
</dbReference>
<dbReference type="OrthoDB" id="8114900at2"/>
<organism evidence="5 6">
    <name type="scientific">Methylobrevis pamukkalensis</name>
    <dbReference type="NCBI Taxonomy" id="1439726"/>
    <lineage>
        <taxon>Bacteria</taxon>
        <taxon>Pseudomonadati</taxon>
        <taxon>Pseudomonadota</taxon>
        <taxon>Alphaproteobacteria</taxon>
        <taxon>Hyphomicrobiales</taxon>
        <taxon>Pleomorphomonadaceae</taxon>
        <taxon>Methylobrevis</taxon>
    </lineage>
</organism>
<dbReference type="InterPro" id="IPR036390">
    <property type="entry name" value="WH_DNA-bd_sf"/>
</dbReference>
<dbReference type="Pfam" id="PF07729">
    <property type="entry name" value="FCD"/>
    <property type="match status" value="1"/>
</dbReference>
<dbReference type="SMART" id="SM00345">
    <property type="entry name" value="HTH_GNTR"/>
    <property type="match status" value="1"/>
</dbReference>
<evidence type="ECO:0000259" key="4">
    <source>
        <dbReference type="PROSITE" id="PS50949"/>
    </source>
</evidence>
<evidence type="ECO:0000256" key="1">
    <source>
        <dbReference type="ARBA" id="ARBA00023015"/>
    </source>
</evidence>
<feature type="domain" description="HTH gntR-type" evidence="4">
    <location>
        <begin position="28"/>
        <end position="98"/>
    </location>
</feature>
<dbReference type="PROSITE" id="PS50949">
    <property type="entry name" value="HTH_GNTR"/>
    <property type="match status" value="1"/>
</dbReference>
<dbReference type="PANTHER" id="PTHR43537">
    <property type="entry name" value="TRANSCRIPTIONAL REGULATOR, GNTR FAMILY"/>
    <property type="match status" value="1"/>
</dbReference>
<dbReference type="PANTHER" id="PTHR43537:SF49">
    <property type="entry name" value="TRANSCRIPTIONAL REGULATORY PROTEIN"/>
    <property type="match status" value="1"/>
</dbReference>
<comment type="caution">
    <text evidence="5">The sequence shown here is derived from an EMBL/GenBank/DDBJ whole genome shotgun (WGS) entry which is preliminary data.</text>
</comment>
<dbReference type="SUPFAM" id="SSF48008">
    <property type="entry name" value="GntR ligand-binding domain-like"/>
    <property type="match status" value="1"/>
</dbReference>
<keyword evidence="6" id="KW-1185">Reference proteome</keyword>